<organism evidence="2 3">
    <name type="scientific">Methylobacterium iners</name>
    <dbReference type="NCBI Taxonomy" id="418707"/>
    <lineage>
        <taxon>Bacteria</taxon>
        <taxon>Pseudomonadati</taxon>
        <taxon>Pseudomonadota</taxon>
        <taxon>Alphaproteobacteria</taxon>
        <taxon>Hyphomicrobiales</taxon>
        <taxon>Methylobacteriaceae</taxon>
        <taxon>Methylobacterium</taxon>
    </lineage>
</organism>
<gene>
    <name evidence="2" type="ORF">OCOJLMKI_3643</name>
</gene>
<accession>A0ABQ4S2M4</accession>
<evidence type="ECO:0000313" key="2">
    <source>
        <dbReference type="EMBL" id="GJD96422.1"/>
    </source>
</evidence>
<dbReference type="PANTHER" id="PTHR42941:SF1">
    <property type="entry name" value="SLL1037 PROTEIN"/>
    <property type="match status" value="1"/>
</dbReference>
<dbReference type="NCBIfam" id="TIGR02122">
    <property type="entry name" value="TRAP_TAXI"/>
    <property type="match status" value="1"/>
</dbReference>
<feature type="chain" id="PRO_5046659485" description="C4-dicarboxylate ABC transporter substrate-binding protein" evidence="1">
    <location>
        <begin position="22"/>
        <end position="318"/>
    </location>
</feature>
<evidence type="ECO:0008006" key="4">
    <source>
        <dbReference type="Google" id="ProtNLM"/>
    </source>
</evidence>
<feature type="signal peptide" evidence="1">
    <location>
        <begin position="1"/>
        <end position="21"/>
    </location>
</feature>
<proteinExistence type="predicted"/>
<evidence type="ECO:0000256" key="1">
    <source>
        <dbReference type="SAM" id="SignalP"/>
    </source>
</evidence>
<keyword evidence="3" id="KW-1185">Reference proteome</keyword>
<reference evidence="2" key="2">
    <citation type="submission" date="2021-08" db="EMBL/GenBank/DDBJ databases">
        <authorList>
            <person name="Tani A."/>
            <person name="Ola A."/>
            <person name="Ogura Y."/>
            <person name="Katsura K."/>
            <person name="Hayashi T."/>
        </authorList>
    </citation>
    <scope>NUCLEOTIDE SEQUENCE</scope>
    <source>
        <strain evidence="2">DSM 19015</strain>
    </source>
</reference>
<dbReference type="Proteomes" id="UP001055125">
    <property type="component" value="Unassembled WGS sequence"/>
</dbReference>
<protein>
    <recommendedName>
        <fullName evidence="4">C4-dicarboxylate ABC transporter substrate-binding protein</fullName>
    </recommendedName>
</protein>
<dbReference type="Gene3D" id="3.40.190.10">
    <property type="entry name" value="Periplasmic binding protein-like II"/>
    <property type="match status" value="2"/>
</dbReference>
<evidence type="ECO:0000313" key="3">
    <source>
        <dbReference type="Proteomes" id="UP001055125"/>
    </source>
</evidence>
<reference evidence="2" key="1">
    <citation type="journal article" date="2021" name="Front. Microbiol.">
        <title>Comprehensive Comparative Genomics and Phenotyping of Methylobacterium Species.</title>
        <authorList>
            <person name="Alessa O."/>
            <person name="Ogura Y."/>
            <person name="Fujitani Y."/>
            <person name="Takami H."/>
            <person name="Hayashi T."/>
            <person name="Sahin N."/>
            <person name="Tani A."/>
        </authorList>
    </citation>
    <scope>NUCLEOTIDE SEQUENCE</scope>
    <source>
        <strain evidence="2">DSM 19015</strain>
    </source>
</reference>
<dbReference type="InterPro" id="IPR011852">
    <property type="entry name" value="TRAP_TAXI"/>
</dbReference>
<dbReference type="SUPFAM" id="SSF53850">
    <property type="entry name" value="Periplasmic binding protein-like II"/>
    <property type="match status" value="1"/>
</dbReference>
<sequence length="318" mass="32546">MLRRSLILGGAAALLPTLLRAQGTEPTARLVLATATPGGSFPAFGQALAEAVRAVDPGLELALMPTKGSTENLVLLKAGRVDLALVQGEYAYDALKSEAGSGAGLSVVAPVSASPGLFVVAAGSPIRRVDDLRGRRVALGTHASGLTAMGRSVLSGSGIDPDRDIEPILLDRAGDGALMVLDGRADALWGAGTGWPGFRVLADAPGGARFFGPAPDAIDRILPLHPSLRRVTVPAGALKGLAAAVETVGSWSFVLARAGVDEAVLTRLLRAMDRSIAALARNYPSGADADPRNLPAAVPIAWLHPASAAHLREIGALR</sequence>
<dbReference type="RefSeq" id="WP_238245528.1">
    <property type="nucleotide sequence ID" value="NZ_BPQP01000060.1"/>
</dbReference>
<keyword evidence="1" id="KW-0732">Signal</keyword>
<dbReference type="PANTHER" id="PTHR42941">
    <property type="entry name" value="SLL1037 PROTEIN"/>
    <property type="match status" value="1"/>
</dbReference>
<name>A0ABQ4S2M4_9HYPH</name>
<dbReference type="Pfam" id="PF16868">
    <property type="entry name" value="NMT1_3"/>
    <property type="match status" value="1"/>
</dbReference>
<comment type="caution">
    <text evidence="2">The sequence shown here is derived from an EMBL/GenBank/DDBJ whole genome shotgun (WGS) entry which is preliminary data.</text>
</comment>
<dbReference type="EMBL" id="BPQP01000060">
    <property type="protein sequence ID" value="GJD96422.1"/>
    <property type="molecule type" value="Genomic_DNA"/>
</dbReference>